<dbReference type="EMBL" id="JARBHB010000005">
    <property type="protein sequence ID" value="KAJ8882797.1"/>
    <property type="molecule type" value="Genomic_DNA"/>
</dbReference>
<reference evidence="1 2" key="1">
    <citation type="submission" date="2023-02" db="EMBL/GenBank/DDBJ databases">
        <title>LHISI_Scaffold_Assembly.</title>
        <authorList>
            <person name="Stuart O.P."/>
            <person name="Cleave R."/>
            <person name="Magrath M.J.L."/>
            <person name="Mikheyev A.S."/>
        </authorList>
    </citation>
    <scope>NUCLEOTIDE SEQUENCE [LARGE SCALE GENOMIC DNA]</scope>
    <source>
        <strain evidence="1">Daus_M_001</strain>
        <tissue evidence="1">Leg muscle</tissue>
    </source>
</reference>
<dbReference type="Proteomes" id="UP001159363">
    <property type="component" value="Chromosome 4"/>
</dbReference>
<proteinExistence type="predicted"/>
<evidence type="ECO:0000313" key="2">
    <source>
        <dbReference type="Proteomes" id="UP001159363"/>
    </source>
</evidence>
<name>A0ABQ9HEQ3_9NEOP</name>
<gene>
    <name evidence="1" type="ORF">PR048_014611</name>
</gene>
<evidence type="ECO:0000313" key="1">
    <source>
        <dbReference type="EMBL" id="KAJ8882797.1"/>
    </source>
</evidence>
<keyword evidence="2" id="KW-1185">Reference proteome</keyword>
<accession>A0ABQ9HEQ3</accession>
<sequence length="334" mass="37955">MHDGVFLPDRHNARSSDVHNTSELNVLLRIVHERPRSPLPAFTFCLAFPFPRNARFQIWRADSKVDACEWQFDWLIAHPGSFPGRSQPYFPYAANVAGAALSRWASPGHCCIPHPRIPQLLELSECQGAYQERIPLDGVWLLCTQVDWVTSMKSCLEKLSCKSQQGSSGLGELSNGIACFSEHVLRREKQGRKSAAIRTHLRNKLHTTKANGTGSPCGERLYIGQLAPDTYKTTYDQVKRCREREINIKASERVNVDYEATSECRGWGNGISLRKPIDLRYRPVRFIRAKIRPPGIEPAYNILNVELQRAFRKVRSDRALTIHVATRMATARYT</sequence>
<evidence type="ECO:0008006" key="3">
    <source>
        <dbReference type="Google" id="ProtNLM"/>
    </source>
</evidence>
<protein>
    <recommendedName>
        <fullName evidence="3">Reverse transcriptase</fullName>
    </recommendedName>
</protein>
<comment type="caution">
    <text evidence="1">The sequence shown here is derived from an EMBL/GenBank/DDBJ whole genome shotgun (WGS) entry which is preliminary data.</text>
</comment>
<organism evidence="1 2">
    <name type="scientific">Dryococelus australis</name>
    <dbReference type="NCBI Taxonomy" id="614101"/>
    <lineage>
        <taxon>Eukaryota</taxon>
        <taxon>Metazoa</taxon>
        <taxon>Ecdysozoa</taxon>
        <taxon>Arthropoda</taxon>
        <taxon>Hexapoda</taxon>
        <taxon>Insecta</taxon>
        <taxon>Pterygota</taxon>
        <taxon>Neoptera</taxon>
        <taxon>Polyneoptera</taxon>
        <taxon>Phasmatodea</taxon>
        <taxon>Verophasmatodea</taxon>
        <taxon>Anareolatae</taxon>
        <taxon>Phasmatidae</taxon>
        <taxon>Eurycanthinae</taxon>
        <taxon>Dryococelus</taxon>
    </lineage>
</organism>